<evidence type="ECO:0000313" key="4">
    <source>
        <dbReference type="EMBL" id="PVD32874.1"/>
    </source>
</evidence>
<evidence type="ECO:0000313" key="5">
    <source>
        <dbReference type="Proteomes" id="UP000245119"/>
    </source>
</evidence>
<feature type="coiled-coil region" evidence="1">
    <location>
        <begin position="263"/>
        <end position="440"/>
    </location>
</feature>
<dbReference type="Proteomes" id="UP000245119">
    <property type="component" value="Linkage Group LG4"/>
</dbReference>
<organism evidence="4 5">
    <name type="scientific">Pomacea canaliculata</name>
    <name type="common">Golden apple snail</name>
    <dbReference type="NCBI Taxonomy" id="400727"/>
    <lineage>
        <taxon>Eukaryota</taxon>
        <taxon>Metazoa</taxon>
        <taxon>Spiralia</taxon>
        <taxon>Lophotrochozoa</taxon>
        <taxon>Mollusca</taxon>
        <taxon>Gastropoda</taxon>
        <taxon>Caenogastropoda</taxon>
        <taxon>Architaenioglossa</taxon>
        <taxon>Ampullarioidea</taxon>
        <taxon>Ampullariidae</taxon>
        <taxon>Pomacea</taxon>
    </lineage>
</organism>
<dbReference type="AlphaFoldDB" id="A0A2T7PHI8"/>
<dbReference type="InterPro" id="IPR011993">
    <property type="entry name" value="PH-like_dom_sf"/>
</dbReference>
<sequence length="553" mass="64449">MLCEGYYLKNNDAANISSSVNIDDVKKLWKIFNFLAKTCCEESVKNVTKLPIRVDKEEAYRTGSLIRQFVGYDPIDIPVFDPCPDDTGDKFNVDFVQFLFIVSSVAAEMPVEMFRLGVKCAEEEILGGVIKKGYLEKFGNHVTNWKKRWFRLTTKQLEYFTTDSERDLKGAIEVCSALKTESLPQRGSAKPFRFKLHTSGKSFELSATDLRSRNEWITAIQKAADFGGQECSFQKYELREREKLRKARRDKIAEEEFGKSKMMEALENREKMLLKEHEERLKEKFLLEKREQELEAERQKRLEVEAKLAEEEAQLEEERRRLKELEEIKATLERLLDEERQAKQDEEIVRQLQGRLLLEETEKREELERLKLEQEQLLEHERLEKAGLEDERSHQTALLEEIQRELMRLQEERLQADQKYLEAEEKIKLAELERHKMEERLRLREMSTSRSLRAPRPVPNPDPFITHRGKGAFVEADFCRRPSIDDACIPENSADENETSHGVQPSESGTCTFVEADSHDLCTYATPAYEKSDVQNETSDEIQTAESREDGNG</sequence>
<evidence type="ECO:0000256" key="1">
    <source>
        <dbReference type="SAM" id="Coils"/>
    </source>
</evidence>
<dbReference type="Gene3D" id="2.30.29.30">
    <property type="entry name" value="Pleckstrin-homology domain (PH domain)/Phosphotyrosine-binding domain (PTB)"/>
    <property type="match status" value="1"/>
</dbReference>
<accession>A0A2T7PHI8</accession>
<dbReference type="OrthoDB" id="8434295at2759"/>
<evidence type="ECO:0000256" key="2">
    <source>
        <dbReference type="SAM" id="MobiDB-lite"/>
    </source>
</evidence>
<evidence type="ECO:0000259" key="3">
    <source>
        <dbReference type="PROSITE" id="PS50003"/>
    </source>
</evidence>
<name>A0A2T7PHI8_POMCA</name>
<keyword evidence="1" id="KW-0175">Coiled coil</keyword>
<dbReference type="PANTHER" id="PTHR14383:SF5">
    <property type="entry name" value="RUN DOMAIN-CONTAINING PROTEIN"/>
    <property type="match status" value="1"/>
</dbReference>
<dbReference type="FunFam" id="2.30.29.30:FF:000286">
    <property type="entry name" value="PH-protein kinase domain containing protein"/>
    <property type="match status" value="1"/>
</dbReference>
<dbReference type="SUPFAM" id="SSF50729">
    <property type="entry name" value="PH domain-like"/>
    <property type="match status" value="1"/>
</dbReference>
<dbReference type="STRING" id="400727.A0A2T7PHI8"/>
<dbReference type="Pfam" id="PF00169">
    <property type="entry name" value="PH"/>
    <property type="match status" value="1"/>
</dbReference>
<dbReference type="SMART" id="SM00233">
    <property type="entry name" value="PH"/>
    <property type="match status" value="1"/>
</dbReference>
<dbReference type="GO" id="GO:0005634">
    <property type="term" value="C:nucleus"/>
    <property type="evidence" value="ECO:0007669"/>
    <property type="project" value="TreeGrafter"/>
</dbReference>
<feature type="compositionally biased region" description="Polar residues" evidence="2">
    <location>
        <begin position="500"/>
        <end position="510"/>
    </location>
</feature>
<dbReference type="PROSITE" id="PS50003">
    <property type="entry name" value="PH_DOMAIN"/>
    <property type="match status" value="1"/>
</dbReference>
<dbReference type="GO" id="GO:0005737">
    <property type="term" value="C:cytoplasm"/>
    <property type="evidence" value="ECO:0007669"/>
    <property type="project" value="TreeGrafter"/>
</dbReference>
<protein>
    <recommendedName>
        <fullName evidence="3">PH domain-containing protein</fullName>
    </recommendedName>
</protein>
<dbReference type="EMBL" id="PZQS01000004">
    <property type="protein sequence ID" value="PVD32874.1"/>
    <property type="molecule type" value="Genomic_DNA"/>
</dbReference>
<feature type="region of interest" description="Disordered" evidence="2">
    <location>
        <begin position="530"/>
        <end position="553"/>
    </location>
</feature>
<comment type="caution">
    <text evidence="4">The sequence shown here is derived from an EMBL/GenBank/DDBJ whole genome shotgun (WGS) entry which is preliminary data.</text>
</comment>
<dbReference type="PANTHER" id="PTHR14383">
    <property type="entry name" value="SWAP-70 RECOMBINASE"/>
    <property type="match status" value="1"/>
</dbReference>
<dbReference type="InterPro" id="IPR001849">
    <property type="entry name" value="PH_domain"/>
</dbReference>
<proteinExistence type="predicted"/>
<keyword evidence="5" id="KW-1185">Reference proteome</keyword>
<feature type="domain" description="PH" evidence="3">
    <location>
        <begin position="128"/>
        <end position="225"/>
    </location>
</feature>
<feature type="region of interest" description="Disordered" evidence="2">
    <location>
        <begin position="490"/>
        <end position="510"/>
    </location>
</feature>
<feature type="compositionally biased region" description="Polar residues" evidence="2">
    <location>
        <begin position="535"/>
        <end position="545"/>
    </location>
</feature>
<gene>
    <name evidence="4" type="ORF">C0Q70_08321</name>
</gene>
<feature type="region of interest" description="Disordered" evidence="2">
    <location>
        <begin position="446"/>
        <end position="466"/>
    </location>
</feature>
<reference evidence="4 5" key="1">
    <citation type="submission" date="2018-04" db="EMBL/GenBank/DDBJ databases">
        <title>The genome of golden apple snail Pomacea canaliculata provides insight into stress tolerance and invasive adaptation.</title>
        <authorList>
            <person name="Liu C."/>
            <person name="Liu B."/>
            <person name="Ren Y."/>
            <person name="Zhang Y."/>
            <person name="Wang H."/>
            <person name="Li S."/>
            <person name="Jiang F."/>
            <person name="Yin L."/>
            <person name="Zhang G."/>
            <person name="Qian W."/>
            <person name="Fan W."/>
        </authorList>
    </citation>
    <scope>NUCLEOTIDE SEQUENCE [LARGE SCALE GENOMIC DNA]</scope>
    <source>
        <strain evidence="4">SZHN2017</strain>
        <tissue evidence="4">Muscle</tissue>
    </source>
</reference>